<protein>
    <recommendedName>
        <fullName evidence="9">Adenosylmethionine-8-amino-7-oxononanoate aminotransferase</fullName>
        <ecNumber evidence="9">2.6.1.62</ecNumber>
    </recommendedName>
    <alternativeName>
        <fullName evidence="9">7,8-diamino-pelargonic acid aminotransferase</fullName>
        <shortName evidence="9">DAPA AT</shortName>
        <shortName evidence="9">DAPA aminotransferase</shortName>
    </alternativeName>
    <alternativeName>
        <fullName evidence="9">7,8-diaminononanoate synthase</fullName>
        <shortName evidence="9">DANS</shortName>
    </alternativeName>
    <alternativeName>
        <fullName evidence="9">Diaminopelargonic acid synthase</fullName>
    </alternativeName>
</protein>
<feature type="binding site" evidence="9">
    <location>
        <position position="258"/>
    </location>
    <ligand>
        <name>pyridoxal 5'-phosphate</name>
        <dbReference type="ChEBI" id="CHEBI:597326"/>
    </ligand>
</feature>
<evidence type="ECO:0000256" key="2">
    <source>
        <dbReference type="ARBA" id="ARBA00005063"/>
    </source>
</evidence>
<dbReference type="EC" id="2.6.1.62" evidence="9"/>
<feature type="binding site" evidence="9">
    <location>
        <position position="408"/>
    </location>
    <ligand>
        <name>substrate</name>
    </ligand>
</feature>
<feature type="binding site" evidence="9">
    <location>
        <position position="321"/>
    </location>
    <ligand>
        <name>substrate</name>
    </ligand>
</feature>
<evidence type="ECO:0000256" key="8">
    <source>
        <dbReference type="ARBA" id="ARBA00048449"/>
    </source>
</evidence>
<evidence type="ECO:0000256" key="6">
    <source>
        <dbReference type="ARBA" id="ARBA00022756"/>
    </source>
</evidence>
<comment type="catalytic activity">
    <reaction evidence="8 9">
        <text>(8S)-8-amino-7-oxononanoate + S-adenosyl-L-methionine = S-adenosyl-4-methylsulfanyl-2-oxobutanoate + (7R,8S)-7,8-diammoniononanoate</text>
        <dbReference type="Rhea" id="RHEA:16861"/>
        <dbReference type="ChEBI" id="CHEBI:16490"/>
        <dbReference type="ChEBI" id="CHEBI:59789"/>
        <dbReference type="ChEBI" id="CHEBI:149468"/>
        <dbReference type="ChEBI" id="CHEBI:149469"/>
        <dbReference type="EC" id="2.6.1.62"/>
    </reaction>
</comment>
<feature type="site" description="Participates in the substrate recognition with KAPA and in a stacking interaction with the adenine ring of SAM" evidence="9">
    <location>
        <position position="25"/>
    </location>
</feature>
<dbReference type="EMBL" id="VJDK01000012">
    <property type="protein sequence ID" value="MWY74107.1"/>
    <property type="molecule type" value="Genomic_DNA"/>
</dbReference>
<keyword evidence="6 9" id="KW-0093">Biotin biosynthesis</keyword>
<dbReference type="GO" id="GO:0004015">
    <property type="term" value="F:adenosylmethionine-8-amino-7-oxononanoate transaminase activity"/>
    <property type="evidence" value="ECO:0007669"/>
    <property type="project" value="UniProtKB-UniRule"/>
</dbReference>
<dbReference type="InterPro" id="IPR049704">
    <property type="entry name" value="Aminotrans_3_PPA_site"/>
</dbReference>
<dbReference type="NCBIfam" id="TIGR00508">
    <property type="entry name" value="bioA"/>
    <property type="match status" value="1"/>
</dbReference>
<dbReference type="CDD" id="cd00610">
    <property type="entry name" value="OAT_like"/>
    <property type="match status" value="1"/>
</dbReference>
<evidence type="ECO:0000256" key="9">
    <source>
        <dbReference type="HAMAP-Rule" id="MF_00834"/>
    </source>
</evidence>
<dbReference type="AlphaFoldDB" id="A0A6B0JXX9"/>
<feature type="binding site" evidence="9">
    <location>
        <position position="287"/>
    </location>
    <ligand>
        <name>substrate</name>
    </ligand>
</feature>
<feature type="modified residue" description="N6-(pyridoxal phosphate)lysine" evidence="9">
    <location>
        <position position="287"/>
    </location>
</feature>
<dbReference type="PANTHER" id="PTHR42684">
    <property type="entry name" value="ADENOSYLMETHIONINE-8-AMINO-7-OXONONANOATE AMINOTRANSFERASE"/>
    <property type="match status" value="1"/>
</dbReference>
<dbReference type="Pfam" id="PF00202">
    <property type="entry name" value="Aminotran_3"/>
    <property type="match status" value="1"/>
</dbReference>
<dbReference type="Gene3D" id="3.90.1150.10">
    <property type="entry name" value="Aspartate Aminotransferase, domain 1"/>
    <property type="match status" value="1"/>
</dbReference>
<proteinExistence type="inferred from homology"/>
<dbReference type="PANTHER" id="PTHR42684:SF3">
    <property type="entry name" value="ADENOSYLMETHIONINE-8-AMINO-7-OXONONANOATE AMINOTRANSFERASE"/>
    <property type="match status" value="1"/>
</dbReference>
<keyword evidence="5 9" id="KW-0949">S-adenosyl-L-methionine</keyword>
<evidence type="ECO:0000256" key="1">
    <source>
        <dbReference type="ARBA" id="ARBA00001933"/>
    </source>
</evidence>
<dbReference type="EMBL" id="VJIQ01000012">
    <property type="protein sequence ID" value="MXB13296.1"/>
    <property type="molecule type" value="Genomic_DNA"/>
</dbReference>
<dbReference type="InterPro" id="IPR005814">
    <property type="entry name" value="Aminotrans_3"/>
</dbReference>
<evidence type="ECO:0000313" key="10">
    <source>
        <dbReference type="EMBL" id="MWY74107.1"/>
    </source>
</evidence>
<feature type="binding site" evidence="9">
    <location>
        <position position="153"/>
    </location>
    <ligand>
        <name>substrate</name>
    </ligand>
</feature>
<dbReference type="InterPro" id="IPR015422">
    <property type="entry name" value="PyrdxlP-dep_Trfase_small"/>
</dbReference>
<accession>A0A6B0JXX9</accession>
<dbReference type="GO" id="GO:0030170">
    <property type="term" value="F:pyridoxal phosphate binding"/>
    <property type="evidence" value="ECO:0007669"/>
    <property type="project" value="UniProtKB-UniRule"/>
</dbReference>
<dbReference type="PIRSF" id="PIRSF000521">
    <property type="entry name" value="Transaminase_4ab_Lys_Orn"/>
    <property type="match status" value="1"/>
</dbReference>
<dbReference type="GO" id="GO:0009102">
    <property type="term" value="P:biotin biosynthetic process"/>
    <property type="evidence" value="ECO:0007669"/>
    <property type="project" value="UniProtKB-UniRule"/>
</dbReference>
<dbReference type="Gene3D" id="3.40.640.10">
    <property type="entry name" value="Type I PLP-dependent aspartate aminotransferase-like (Major domain)"/>
    <property type="match status" value="1"/>
</dbReference>
<feature type="binding site" evidence="9">
    <location>
        <begin position="120"/>
        <end position="121"/>
    </location>
    <ligand>
        <name>pyridoxal 5'-phosphate</name>
        <dbReference type="ChEBI" id="CHEBI:597326"/>
    </ligand>
</feature>
<comment type="subcellular location">
    <subcellularLocation>
        <location evidence="9">Cytoplasm</location>
    </subcellularLocation>
</comment>
<evidence type="ECO:0000256" key="7">
    <source>
        <dbReference type="ARBA" id="ARBA00022898"/>
    </source>
</evidence>
<dbReference type="InterPro" id="IPR015421">
    <property type="entry name" value="PyrdxlP-dep_Trfase_major"/>
</dbReference>
<feature type="binding site" evidence="9">
    <location>
        <position position="62"/>
    </location>
    <ligand>
        <name>substrate</name>
    </ligand>
</feature>
<comment type="subunit">
    <text evidence="9">Homodimer.</text>
</comment>
<evidence type="ECO:0000313" key="11">
    <source>
        <dbReference type="EMBL" id="MXB13296.1"/>
    </source>
</evidence>
<dbReference type="SUPFAM" id="SSF53383">
    <property type="entry name" value="PLP-dependent transferases"/>
    <property type="match status" value="1"/>
</dbReference>
<comment type="caution">
    <text evidence="10">The sequence shown here is derived from an EMBL/GenBank/DDBJ whole genome shotgun (WGS) entry which is preliminary data.</text>
</comment>
<keyword evidence="9" id="KW-0963">Cytoplasm</keyword>
<dbReference type="GO" id="GO:0004141">
    <property type="term" value="F:dethiobiotin synthase activity"/>
    <property type="evidence" value="ECO:0007669"/>
    <property type="project" value="TreeGrafter"/>
</dbReference>
<dbReference type="InterPro" id="IPR005815">
    <property type="entry name" value="BioA"/>
</dbReference>
<name>A0A6B0JXX9_FRATU</name>
<gene>
    <name evidence="9 10" type="primary">bioA</name>
    <name evidence="10" type="ORF">FNB10_02930</name>
    <name evidence="11" type="ORF">FND40_02965</name>
</gene>
<dbReference type="PROSITE" id="PS00600">
    <property type="entry name" value="AA_TRANSFER_CLASS_3"/>
    <property type="match status" value="1"/>
</dbReference>
<keyword evidence="7 9" id="KW-0663">Pyridoxal phosphate</keyword>
<dbReference type="InterPro" id="IPR015424">
    <property type="entry name" value="PyrdxlP-dep_Trfase"/>
</dbReference>
<comment type="similarity">
    <text evidence="9">Belongs to the class-III pyridoxal-phosphate-dependent aminotransferase family. BioA subfamily.</text>
</comment>
<dbReference type="UniPathway" id="UPA00078">
    <property type="reaction ID" value="UER00160"/>
</dbReference>
<comment type="pathway">
    <text evidence="2 9">Cofactor biosynthesis; biotin biosynthesis; 7,8-diaminononanoate from 8-amino-7-oxononanoate (SAM route): step 1/1.</text>
</comment>
<organism evidence="10">
    <name type="scientific">Francisella tularensis</name>
    <dbReference type="NCBI Taxonomy" id="263"/>
    <lineage>
        <taxon>Bacteria</taxon>
        <taxon>Pseudomonadati</taxon>
        <taxon>Pseudomonadota</taxon>
        <taxon>Gammaproteobacteria</taxon>
        <taxon>Thiotrichales</taxon>
        <taxon>Francisellaceae</taxon>
        <taxon>Francisella</taxon>
    </lineage>
</organism>
<reference evidence="10" key="1">
    <citation type="submission" date="2019-06" db="EMBL/GenBank/DDBJ databases">
        <title>Phylogeography and genetic diversity of Francisella tularensis subsp. holarctica in France (1947-2018).</title>
        <authorList>
            <person name="Kevin M."/>
            <person name="Madani N."/>
            <person name="Maurin M."/>
        </authorList>
    </citation>
    <scope>NUCLEOTIDE SEQUENCE</scope>
    <source>
        <strain evidence="10">10-1635/5</strain>
        <strain evidence="11">93-11516</strain>
    </source>
</reference>
<evidence type="ECO:0000256" key="5">
    <source>
        <dbReference type="ARBA" id="ARBA00022691"/>
    </source>
</evidence>
<keyword evidence="3 9" id="KW-0032">Aminotransferase</keyword>
<sequence>MYNLCQLNILQKIYNMYSSNIWHPCTQMKDFEKSPPLNVYRTEERYIYTKDNRKLFDATSSWWCKSLGHRHPYIIDKLKKQLDKYEHTIFANTTNDEIDRFSQRICNLTGMDKTLYTSDGSCAVEIALKMTIHLRSFQNQTKKIKFVCLENSYHGETLATMSVSDCGLYSDPYKPLLFDSFKLKNIPYVTGKNDPLWANAERYWNKSQQYLEQHKEFINALIVEPICQGAGGMLIYSKDYLNRLCNWCKENDIYIIFDEIMTGLGRLGKLFAYEYLDITPDFLCVSKGLTSGIIPFSIVLTKNQYYEMFYDDQLTKAFLHSHTHSGNVLGAVVANAVLDIFEEENILTNVKDLEKQFSESFLELQEQLPIIKNVRGIGAVIAADLNIDKKRAGLDVYREAIKLGALLRPLGNTIYWLPPFNSTYQEIDLLKQITKQSIINAFK</sequence>
<evidence type="ECO:0000256" key="3">
    <source>
        <dbReference type="ARBA" id="ARBA00022576"/>
    </source>
</evidence>
<keyword evidence="4 9" id="KW-0808">Transferase</keyword>
<dbReference type="GO" id="GO:0005737">
    <property type="term" value="C:cytoplasm"/>
    <property type="evidence" value="ECO:0007669"/>
    <property type="project" value="UniProtKB-SubCell"/>
</dbReference>
<dbReference type="HAMAP" id="MF_00834">
    <property type="entry name" value="BioA"/>
    <property type="match status" value="1"/>
</dbReference>
<feature type="binding site" evidence="9">
    <location>
        <begin position="322"/>
        <end position="323"/>
    </location>
    <ligand>
        <name>pyridoxal 5'-phosphate</name>
        <dbReference type="ChEBI" id="CHEBI:597326"/>
    </ligand>
</feature>
<comment type="cofactor">
    <cofactor evidence="1 9">
        <name>pyridoxal 5'-phosphate</name>
        <dbReference type="ChEBI" id="CHEBI:597326"/>
    </cofactor>
</comment>
<comment type="function">
    <text evidence="9">Catalyzes the transfer of the alpha-amino group from S-adenosyl-L-methionine (SAM) to 7-keto-8-aminopelargonic acid (KAPA) to form 7,8-diaminopelargonic acid (DAPA). It is the only aminotransferase known to utilize SAM as an amino donor.</text>
</comment>
<evidence type="ECO:0000256" key="4">
    <source>
        <dbReference type="ARBA" id="ARBA00022679"/>
    </source>
</evidence>